<dbReference type="SFLD" id="SFLDS00019">
    <property type="entry name" value="Glutathione_Transferase_(cytos"/>
    <property type="match status" value="1"/>
</dbReference>
<dbReference type="PANTHER" id="PTHR44051">
    <property type="entry name" value="GLUTATHIONE S-TRANSFERASE-RELATED"/>
    <property type="match status" value="1"/>
</dbReference>
<comment type="caution">
    <text evidence="3">The sequence shown here is derived from an EMBL/GenBank/DDBJ whole genome shotgun (WGS) entry which is preliminary data.</text>
</comment>
<keyword evidence="4" id="KW-1185">Reference proteome</keyword>
<dbReference type="InterPro" id="IPR040079">
    <property type="entry name" value="Glutathione_S-Trfase"/>
</dbReference>
<dbReference type="EMBL" id="ARXR01000012">
    <property type="protein sequence ID" value="MBF5053203.1"/>
    <property type="molecule type" value="Genomic_DNA"/>
</dbReference>
<dbReference type="SUPFAM" id="SSF52833">
    <property type="entry name" value="Thioredoxin-like"/>
    <property type="match status" value="1"/>
</dbReference>
<dbReference type="PROSITE" id="PS50404">
    <property type="entry name" value="GST_NTER"/>
    <property type="match status" value="1"/>
</dbReference>
<dbReference type="PROSITE" id="PS50405">
    <property type="entry name" value="GST_CTER"/>
    <property type="match status" value="1"/>
</dbReference>
<evidence type="ECO:0000313" key="3">
    <source>
        <dbReference type="EMBL" id="MBF5053203.1"/>
    </source>
</evidence>
<dbReference type="Gene3D" id="1.20.1050.10">
    <property type="match status" value="1"/>
</dbReference>
<dbReference type="Pfam" id="PF13409">
    <property type="entry name" value="GST_N_2"/>
    <property type="match status" value="1"/>
</dbReference>
<proteinExistence type="predicted"/>
<dbReference type="SFLD" id="SFLDG00358">
    <property type="entry name" value="Main_(cytGST)"/>
    <property type="match status" value="1"/>
</dbReference>
<dbReference type="RefSeq" id="WP_194855996.1">
    <property type="nucleotide sequence ID" value="NZ_ARXR01000012.1"/>
</dbReference>
<accession>A0ABS0AGD6</accession>
<gene>
    <name evidence="3" type="ORF">ISO4_01805</name>
</gene>
<dbReference type="SUPFAM" id="SSF47616">
    <property type="entry name" value="GST C-terminal domain-like"/>
    <property type="match status" value="1"/>
</dbReference>
<dbReference type="SFLD" id="SFLDG01150">
    <property type="entry name" value="Main.1:_Beta-like"/>
    <property type="match status" value="1"/>
</dbReference>
<reference evidence="3 4" key="1">
    <citation type="submission" date="2012-09" db="EMBL/GenBank/DDBJ databases">
        <title>Genome Sequence of alkane-degrading Bacterium Alcanivorax venustensis ISO4.</title>
        <authorList>
            <person name="Lai Q."/>
            <person name="Shao Z."/>
        </authorList>
    </citation>
    <scope>NUCLEOTIDE SEQUENCE [LARGE SCALE GENOMIC DNA]</scope>
    <source>
        <strain evidence="3 4">ISO4</strain>
    </source>
</reference>
<name>A0ABS0AGD6_9GAMM</name>
<evidence type="ECO:0000313" key="4">
    <source>
        <dbReference type="Proteomes" id="UP000644441"/>
    </source>
</evidence>
<dbReference type="InterPro" id="IPR010987">
    <property type="entry name" value="Glutathione-S-Trfase_C-like"/>
</dbReference>
<dbReference type="InterPro" id="IPR004045">
    <property type="entry name" value="Glutathione_S-Trfase_N"/>
</dbReference>
<evidence type="ECO:0000259" key="2">
    <source>
        <dbReference type="PROSITE" id="PS50405"/>
    </source>
</evidence>
<dbReference type="PANTHER" id="PTHR44051:SF9">
    <property type="entry name" value="GLUTATHIONE S-TRANSFERASE 1"/>
    <property type="match status" value="1"/>
</dbReference>
<dbReference type="InterPro" id="IPR036282">
    <property type="entry name" value="Glutathione-S-Trfase_C_sf"/>
</dbReference>
<dbReference type="CDD" id="cd03046">
    <property type="entry name" value="GST_N_GTT1_like"/>
    <property type="match status" value="1"/>
</dbReference>
<dbReference type="Proteomes" id="UP000644441">
    <property type="component" value="Unassembled WGS sequence"/>
</dbReference>
<feature type="domain" description="GST C-terminal" evidence="2">
    <location>
        <begin position="87"/>
        <end position="222"/>
    </location>
</feature>
<feature type="domain" description="GST N-terminal" evidence="1">
    <location>
        <begin position="1"/>
        <end position="81"/>
    </location>
</feature>
<protein>
    <submittedName>
        <fullName evidence="3">Glutathione S-transferase family protein</fullName>
    </submittedName>
</protein>
<dbReference type="Pfam" id="PF00043">
    <property type="entry name" value="GST_C"/>
    <property type="match status" value="1"/>
</dbReference>
<evidence type="ECO:0000259" key="1">
    <source>
        <dbReference type="PROSITE" id="PS50404"/>
    </source>
</evidence>
<dbReference type="InterPro" id="IPR036249">
    <property type="entry name" value="Thioredoxin-like_sf"/>
</dbReference>
<dbReference type="CDD" id="cd03189">
    <property type="entry name" value="GST_C_GTT1_like"/>
    <property type="match status" value="1"/>
</dbReference>
<sequence>MIIVHHLEKSRSQRIVWLLEELGVPYEIEHYKRDPNTMLAPESLRRVHPLGKSPVITDGDTVVAESGAIIEYLVEKHGGGRLKPAVDDPNWLNYQYWLHYAEGSLMPLMVMKLIFSRVPKAPMPFFAKPIAKKISGGMVGGFVQPRIEEQLRLVESHLASHTWFAGEALTAADVQMSFPLQAAGARANLDALPHIRDFIQRVEARPAYQRGIERTGPLELLG</sequence>
<dbReference type="InterPro" id="IPR004046">
    <property type="entry name" value="GST_C"/>
</dbReference>
<organism evidence="3 4">
    <name type="scientific">Alloalcanivorax venustensis ISO4</name>
    <dbReference type="NCBI Taxonomy" id="1177184"/>
    <lineage>
        <taxon>Bacteria</taxon>
        <taxon>Pseudomonadati</taxon>
        <taxon>Pseudomonadota</taxon>
        <taxon>Gammaproteobacteria</taxon>
        <taxon>Oceanospirillales</taxon>
        <taxon>Alcanivoracaceae</taxon>
        <taxon>Alloalcanivorax</taxon>
    </lineage>
</organism>
<dbReference type="Gene3D" id="3.40.30.10">
    <property type="entry name" value="Glutaredoxin"/>
    <property type="match status" value="1"/>
</dbReference>